<dbReference type="OrthoDB" id="21266at2759"/>
<dbReference type="GO" id="GO:0070692">
    <property type="term" value="C:CTDK-1 complex"/>
    <property type="evidence" value="ECO:0007669"/>
    <property type="project" value="InterPro"/>
</dbReference>
<gene>
    <name evidence="3" type="primary">ctk3</name>
    <name evidence="3" type="ORF">CFO_g2059</name>
</gene>
<keyword evidence="4" id="KW-1185">Reference proteome</keyword>
<protein>
    <submittedName>
        <fullName evidence="3">CTD kinase subunit gamma</fullName>
    </submittedName>
</protein>
<dbReference type="InterPro" id="IPR024638">
    <property type="entry name" value="Ctk3_N"/>
</dbReference>
<dbReference type="Proteomes" id="UP000034841">
    <property type="component" value="Unassembled WGS sequence"/>
</dbReference>
<dbReference type="Pfam" id="PF12243">
    <property type="entry name" value="CTK3"/>
    <property type="match status" value="1"/>
</dbReference>
<evidence type="ECO:0000313" key="4">
    <source>
        <dbReference type="Proteomes" id="UP000034841"/>
    </source>
</evidence>
<dbReference type="EMBL" id="LBBL01000087">
    <property type="protein sequence ID" value="KKF95590.1"/>
    <property type="molecule type" value="Genomic_DNA"/>
</dbReference>
<reference evidence="3 4" key="1">
    <citation type="submission" date="2015-04" db="EMBL/GenBank/DDBJ databases">
        <title>Genome sequence of Ceratocystis platani, a major pathogen of plane trees.</title>
        <authorList>
            <person name="Belbahri L."/>
        </authorList>
    </citation>
    <scope>NUCLEOTIDE SEQUENCE [LARGE SCALE GENOMIC DNA]</scope>
    <source>
        <strain evidence="3 4">CFO</strain>
    </source>
</reference>
<dbReference type="PANTHER" id="PTHR28291">
    <property type="entry name" value="CTD KINASE SUBUNIT GAMMA"/>
    <property type="match status" value="1"/>
</dbReference>
<dbReference type="AlphaFoldDB" id="A0A0F8B561"/>
<organism evidence="3 4">
    <name type="scientific">Ceratocystis fimbriata f. sp. platani</name>
    <dbReference type="NCBI Taxonomy" id="88771"/>
    <lineage>
        <taxon>Eukaryota</taxon>
        <taxon>Fungi</taxon>
        <taxon>Dikarya</taxon>
        <taxon>Ascomycota</taxon>
        <taxon>Pezizomycotina</taxon>
        <taxon>Sordariomycetes</taxon>
        <taxon>Hypocreomycetidae</taxon>
        <taxon>Microascales</taxon>
        <taxon>Ceratocystidaceae</taxon>
        <taxon>Ceratocystis</taxon>
    </lineage>
</organism>
<dbReference type="Pfam" id="PF12350">
    <property type="entry name" value="CTK3_C"/>
    <property type="match status" value="1"/>
</dbReference>
<name>A0A0F8B561_CERFI</name>
<accession>A0A0F8B561</accession>
<evidence type="ECO:0000313" key="3">
    <source>
        <dbReference type="EMBL" id="KKF95590.1"/>
    </source>
</evidence>
<keyword evidence="3" id="KW-0808">Transferase</keyword>
<keyword evidence="3" id="KW-0418">Kinase</keyword>
<sequence>MADPFEVRVRFIQILANLSASSTASQKAAQFLVKNRSMSEDLHSCIIEQVENLNNMNVRANIMCFIEVFMDMATKETLRDSCKDYLTMMRRDLVQIVKYVAPCDALGHVNLTITKLVVQNLERKGHITNEIHTELQNWFSKHDALLQHTDPFDLPVADKRTGFAPASKSKADPANVRLTRRQIEQRIEEDRERHKRLREDIWAMPNGPNDKPEWVRIWEETSDLGEDDYCLAKEEADERRGVLGDYCKHWRERIAEWKEDIATGT</sequence>
<feature type="domain" description="CTD kinase subunit gamma Ctk3 N-terminal" evidence="1">
    <location>
        <begin position="2"/>
        <end position="125"/>
    </location>
</feature>
<dbReference type="PANTHER" id="PTHR28291:SF1">
    <property type="entry name" value="CTD KINASE SUBUNIT GAMMA"/>
    <property type="match status" value="1"/>
</dbReference>
<dbReference type="InterPro" id="IPR042326">
    <property type="entry name" value="Ctk3"/>
</dbReference>
<dbReference type="GO" id="GO:0016301">
    <property type="term" value="F:kinase activity"/>
    <property type="evidence" value="ECO:0007669"/>
    <property type="project" value="UniProtKB-KW"/>
</dbReference>
<dbReference type="InterPro" id="IPR024637">
    <property type="entry name" value="Ctk3_C"/>
</dbReference>
<feature type="domain" description="CTD kinase subunit gamma Ctk3 C-terminal" evidence="2">
    <location>
        <begin position="180"/>
        <end position="240"/>
    </location>
</feature>
<proteinExistence type="predicted"/>
<comment type="caution">
    <text evidence="3">The sequence shown here is derived from an EMBL/GenBank/DDBJ whole genome shotgun (WGS) entry which is preliminary data.</text>
</comment>
<evidence type="ECO:0000259" key="2">
    <source>
        <dbReference type="Pfam" id="PF12350"/>
    </source>
</evidence>
<evidence type="ECO:0000259" key="1">
    <source>
        <dbReference type="Pfam" id="PF12243"/>
    </source>
</evidence>
<dbReference type="GO" id="GO:0045943">
    <property type="term" value="P:positive regulation of transcription by RNA polymerase I"/>
    <property type="evidence" value="ECO:0007669"/>
    <property type="project" value="TreeGrafter"/>
</dbReference>
<dbReference type="GO" id="GO:0032786">
    <property type="term" value="P:positive regulation of DNA-templated transcription, elongation"/>
    <property type="evidence" value="ECO:0007669"/>
    <property type="project" value="InterPro"/>
</dbReference>